<protein>
    <submittedName>
        <fullName evidence="2">Uncharacterized protein</fullName>
    </submittedName>
</protein>
<feature type="non-terminal residue" evidence="2">
    <location>
        <position position="1"/>
    </location>
</feature>
<accession>A0A8J2K9L0</accession>
<organism evidence="2 3">
    <name type="scientific">Allacma fusca</name>
    <dbReference type="NCBI Taxonomy" id="39272"/>
    <lineage>
        <taxon>Eukaryota</taxon>
        <taxon>Metazoa</taxon>
        <taxon>Ecdysozoa</taxon>
        <taxon>Arthropoda</taxon>
        <taxon>Hexapoda</taxon>
        <taxon>Collembola</taxon>
        <taxon>Symphypleona</taxon>
        <taxon>Sminthuridae</taxon>
        <taxon>Allacma</taxon>
    </lineage>
</organism>
<gene>
    <name evidence="2" type="ORF">AFUS01_LOCUS24255</name>
</gene>
<keyword evidence="3" id="KW-1185">Reference proteome</keyword>
<feature type="region of interest" description="Disordered" evidence="1">
    <location>
        <begin position="1"/>
        <end position="21"/>
    </location>
</feature>
<comment type="caution">
    <text evidence="2">The sequence shown here is derived from an EMBL/GenBank/DDBJ whole genome shotgun (WGS) entry which is preliminary data.</text>
</comment>
<dbReference type="EMBL" id="CAJVCH010300339">
    <property type="protein sequence ID" value="CAG7785641.1"/>
    <property type="molecule type" value="Genomic_DNA"/>
</dbReference>
<evidence type="ECO:0000313" key="2">
    <source>
        <dbReference type="EMBL" id="CAG7785641.1"/>
    </source>
</evidence>
<feature type="compositionally biased region" description="Basic residues" evidence="1">
    <location>
        <begin position="1"/>
        <end position="13"/>
    </location>
</feature>
<dbReference type="Proteomes" id="UP000708208">
    <property type="component" value="Unassembled WGS sequence"/>
</dbReference>
<name>A0A8J2K9L0_9HEXA</name>
<reference evidence="2" key="1">
    <citation type="submission" date="2021-06" db="EMBL/GenBank/DDBJ databases">
        <authorList>
            <person name="Hodson N. C."/>
            <person name="Mongue J. A."/>
            <person name="Jaron S. K."/>
        </authorList>
    </citation>
    <scope>NUCLEOTIDE SEQUENCE</scope>
</reference>
<evidence type="ECO:0000313" key="3">
    <source>
        <dbReference type="Proteomes" id="UP000708208"/>
    </source>
</evidence>
<evidence type="ECO:0000256" key="1">
    <source>
        <dbReference type="SAM" id="MobiDB-lite"/>
    </source>
</evidence>
<proteinExistence type="predicted"/>
<sequence>IIYGSLKKRKRGQPPKSWEENGDVAKKNEIYAFSETLVDEPRKKLLLAVARVIKQSGDKDLADIVRPAKHIRRN</sequence>
<dbReference type="AlphaFoldDB" id="A0A8J2K9L0"/>